<protein>
    <submittedName>
        <fullName evidence="2">Uncharacterized protein</fullName>
    </submittedName>
</protein>
<organism evidence="2">
    <name type="scientific">uncultured Sulfurovum sp</name>
    <dbReference type="NCBI Taxonomy" id="269237"/>
    <lineage>
        <taxon>Bacteria</taxon>
        <taxon>Pseudomonadati</taxon>
        <taxon>Campylobacterota</taxon>
        <taxon>Epsilonproteobacteria</taxon>
        <taxon>Campylobacterales</taxon>
        <taxon>Sulfurovaceae</taxon>
        <taxon>Sulfurovum</taxon>
        <taxon>environmental samples</taxon>
    </lineage>
</organism>
<keyword evidence="1" id="KW-0472">Membrane</keyword>
<dbReference type="AlphaFoldDB" id="A0A6S6SI04"/>
<keyword evidence="1" id="KW-1133">Transmembrane helix</keyword>
<reference evidence="2" key="1">
    <citation type="submission" date="2020-01" db="EMBL/GenBank/DDBJ databases">
        <authorList>
            <person name="Meier V. D."/>
            <person name="Meier V D."/>
        </authorList>
    </citation>
    <scope>NUCLEOTIDE SEQUENCE</scope>
    <source>
        <strain evidence="2">HLG_WM_MAG_01</strain>
    </source>
</reference>
<evidence type="ECO:0000313" key="2">
    <source>
        <dbReference type="EMBL" id="CAA6807026.1"/>
    </source>
</evidence>
<accession>A0A6S6SI04</accession>
<feature type="transmembrane region" description="Helical" evidence="1">
    <location>
        <begin position="52"/>
        <end position="73"/>
    </location>
</feature>
<feature type="transmembrane region" description="Helical" evidence="1">
    <location>
        <begin position="6"/>
        <end position="25"/>
    </location>
</feature>
<keyword evidence="1" id="KW-0812">Transmembrane</keyword>
<proteinExistence type="predicted"/>
<gene>
    <name evidence="2" type="ORF">HELGO_WM3252</name>
</gene>
<sequence>MHEHDFVVFVLYGSIILVLIGGFVCHTYRENRIKNPTTEIGKQMKKERKRQVVNVVAIILFPLLFAISIYTYMSA</sequence>
<evidence type="ECO:0000256" key="1">
    <source>
        <dbReference type="SAM" id="Phobius"/>
    </source>
</evidence>
<dbReference type="EMBL" id="CACVAS010000047">
    <property type="protein sequence ID" value="CAA6807026.1"/>
    <property type="molecule type" value="Genomic_DNA"/>
</dbReference>
<name>A0A6S6SI04_9BACT</name>